<organism evidence="1 2">
    <name type="scientific">Penicillium chermesinum</name>
    <dbReference type="NCBI Taxonomy" id="63820"/>
    <lineage>
        <taxon>Eukaryota</taxon>
        <taxon>Fungi</taxon>
        <taxon>Dikarya</taxon>
        <taxon>Ascomycota</taxon>
        <taxon>Pezizomycotina</taxon>
        <taxon>Eurotiomycetes</taxon>
        <taxon>Eurotiomycetidae</taxon>
        <taxon>Eurotiales</taxon>
        <taxon>Aspergillaceae</taxon>
        <taxon>Penicillium</taxon>
    </lineage>
</organism>
<reference evidence="1" key="1">
    <citation type="submission" date="2022-11" db="EMBL/GenBank/DDBJ databases">
        <authorList>
            <person name="Petersen C."/>
        </authorList>
    </citation>
    <scope>NUCLEOTIDE SEQUENCE</scope>
    <source>
        <strain evidence="1">IBT 19713</strain>
    </source>
</reference>
<reference evidence="1" key="2">
    <citation type="journal article" date="2023" name="IMA Fungus">
        <title>Comparative genomic study of the Penicillium genus elucidates a diverse pangenome and 15 lateral gene transfer events.</title>
        <authorList>
            <person name="Petersen C."/>
            <person name="Sorensen T."/>
            <person name="Nielsen M.R."/>
            <person name="Sondergaard T.E."/>
            <person name="Sorensen J.L."/>
            <person name="Fitzpatrick D.A."/>
            <person name="Frisvad J.C."/>
            <person name="Nielsen K.L."/>
        </authorList>
    </citation>
    <scope>NUCLEOTIDE SEQUENCE</scope>
    <source>
        <strain evidence="1">IBT 19713</strain>
    </source>
</reference>
<sequence length="76" mass="8772">MTVTQNDEKIPFDTLPLVSKGSPGKFWGFFFFEKEDELGTQSSNHRWSLKPQKEIKTGIRISPHSPFKHVNTPQLQ</sequence>
<protein>
    <submittedName>
        <fullName evidence="1">Uncharacterized protein</fullName>
    </submittedName>
</protein>
<dbReference type="Proteomes" id="UP001150941">
    <property type="component" value="Unassembled WGS sequence"/>
</dbReference>
<keyword evidence="2" id="KW-1185">Reference proteome</keyword>
<dbReference type="RefSeq" id="XP_058327275.1">
    <property type="nucleotide sequence ID" value="XM_058478945.1"/>
</dbReference>
<evidence type="ECO:0000313" key="1">
    <source>
        <dbReference type="EMBL" id="KAJ5220445.1"/>
    </source>
</evidence>
<dbReference type="GeneID" id="83206248"/>
<comment type="caution">
    <text evidence="1">The sequence shown here is derived from an EMBL/GenBank/DDBJ whole genome shotgun (WGS) entry which is preliminary data.</text>
</comment>
<name>A0A9W9TGB8_9EURO</name>
<dbReference type="AlphaFoldDB" id="A0A9W9TGB8"/>
<gene>
    <name evidence="1" type="ORF">N7468_009649</name>
</gene>
<evidence type="ECO:0000313" key="2">
    <source>
        <dbReference type="Proteomes" id="UP001150941"/>
    </source>
</evidence>
<accession>A0A9W9TGB8</accession>
<proteinExistence type="predicted"/>
<dbReference type="EMBL" id="JAPQKS010000007">
    <property type="protein sequence ID" value="KAJ5220445.1"/>
    <property type="molecule type" value="Genomic_DNA"/>
</dbReference>